<dbReference type="EMBL" id="NGJQ01000005">
    <property type="protein sequence ID" value="OZV62489.1"/>
    <property type="molecule type" value="Genomic_DNA"/>
</dbReference>
<dbReference type="Proteomes" id="UP000216335">
    <property type="component" value="Unassembled WGS sequence"/>
</dbReference>
<evidence type="ECO:0000313" key="6">
    <source>
        <dbReference type="EMBL" id="OZV62489.1"/>
    </source>
</evidence>
<dbReference type="PROSITE" id="PS50931">
    <property type="entry name" value="HTH_LYSR"/>
    <property type="match status" value="1"/>
</dbReference>
<dbReference type="PANTHER" id="PTHR30579:SF7">
    <property type="entry name" value="HTH-TYPE TRANSCRIPTIONAL REGULATOR LRHA-RELATED"/>
    <property type="match status" value="1"/>
</dbReference>
<evidence type="ECO:0000259" key="5">
    <source>
        <dbReference type="PROSITE" id="PS50931"/>
    </source>
</evidence>
<evidence type="ECO:0000256" key="2">
    <source>
        <dbReference type="ARBA" id="ARBA00023015"/>
    </source>
</evidence>
<name>A0AB36PW30_BRUML</name>
<evidence type="ECO:0000256" key="1">
    <source>
        <dbReference type="ARBA" id="ARBA00009437"/>
    </source>
</evidence>
<organism evidence="6 7">
    <name type="scientific">Brucella melitensis</name>
    <dbReference type="NCBI Taxonomy" id="29459"/>
    <lineage>
        <taxon>Bacteria</taxon>
        <taxon>Pseudomonadati</taxon>
        <taxon>Pseudomonadota</taxon>
        <taxon>Alphaproteobacteria</taxon>
        <taxon>Hyphomicrobiales</taxon>
        <taxon>Brucellaceae</taxon>
        <taxon>Brucella/Ochrobactrum group</taxon>
        <taxon>Brucella</taxon>
    </lineage>
</organism>
<dbReference type="Gene3D" id="1.10.10.10">
    <property type="entry name" value="Winged helix-like DNA-binding domain superfamily/Winged helix DNA-binding domain"/>
    <property type="match status" value="1"/>
</dbReference>
<dbReference type="InterPro" id="IPR050176">
    <property type="entry name" value="LTTR"/>
</dbReference>
<evidence type="ECO:0000256" key="4">
    <source>
        <dbReference type="ARBA" id="ARBA00023163"/>
    </source>
</evidence>
<proteinExistence type="inferred from homology"/>
<keyword evidence="2" id="KW-0805">Transcription regulation</keyword>
<dbReference type="AlphaFoldDB" id="A0AB36PW30"/>
<reference evidence="6 7" key="1">
    <citation type="submission" date="2017-05" db="EMBL/GenBank/DDBJ databases">
        <title>The genome sequence of the facultative intracellular pathogen Brucella melitensis KIV-L.</title>
        <authorList>
            <person name="Pisarenko S."/>
            <person name="Kovalev D."/>
            <person name="Khachaturova A."/>
            <person name="Kulichenko A."/>
        </authorList>
    </citation>
    <scope>NUCLEOTIDE SEQUENCE [LARGE SCALE GENOMIC DNA]</scope>
    <source>
        <strain evidence="6 7">KIV-L</strain>
    </source>
</reference>
<evidence type="ECO:0000256" key="3">
    <source>
        <dbReference type="ARBA" id="ARBA00023125"/>
    </source>
</evidence>
<dbReference type="Pfam" id="PF00126">
    <property type="entry name" value="HTH_1"/>
    <property type="match status" value="1"/>
</dbReference>
<comment type="caution">
    <text evidence="6">The sequence shown here is derived from an EMBL/GenBank/DDBJ whole genome shotgun (WGS) entry which is preliminary data.</text>
</comment>
<evidence type="ECO:0000313" key="7">
    <source>
        <dbReference type="Proteomes" id="UP000216335"/>
    </source>
</evidence>
<dbReference type="InterPro" id="IPR036388">
    <property type="entry name" value="WH-like_DNA-bd_sf"/>
</dbReference>
<feature type="domain" description="HTH lysR-type" evidence="5">
    <location>
        <begin position="5"/>
        <end position="62"/>
    </location>
</feature>
<dbReference type="InterPro" id="IPR000847">
    <property type="entry name" value="LysR_HTH_N"/>
</dbReference>
<protein>
    <submittedName>
        <fullName evidence="6">LysR family transcriptional regulator</fullName>
    </submittedName>
</protein>
<gene>
    <name evidence="6" type="ORF">BI318_06925</name>
</gene>
<sequence length="136" mass="15706">MGAPLDLDQLQTFVAIADAGSFTRAADAVFKTQSAVSMQMRRLEERIGKPLFDRDGRTNRLTEDGERLLLYARRMMHLNSETIAAFDDTQLEGHVRIGTPDDYADRFCRRSWRVLRVPIRGLSFRWSASRPSIWMR</sequence>
<dbReference type="FunFam" id="1.10.10.10:FF:000001">
    <property type="entry name" value="LysR family transcriptional regulator"/>
    <property type="match status" value="1"/>
</dbReference>
<keyword evidence="4" id="KW-0804">Transcription</keyword>
<dbReference type="PRINTS" id="PR00039">
    <property type="entry name" value="HTHLYSR"/>
</dbReference>
<dbReference type="GO" id="GO:0003677">
    <property type="term" value="F:DNA binding"/>
    <property type="evidence" value="ECO:0007669"/>
    <property type="project" value="UniProtKB-KW"/>
</dbReference>
<dbReference type="GO" id="GO:0003700">
    <property type="term" value="F:DNA-binding transcription factor activity"/>
    <property type="evidence" value="ECO:0007669"/>
    <property type="project" value="InterPro"/>
</dbReference>
<dbReference type="InterPro" id="IPR036390">
    <property type="entry name" value="WH_DNA-bd_sf"/>
</dbReference>
<comment type="similarity">
    <text evidence="1">Belongs to the LysR transcriptional regulatory family.</text>
</comment>
<accession>A0AB36PW30</accession>
<dbReference type="SUPFAM" id="SSF46785">
    <property type="entry name" value="Winged helix' DNA-binding domain"/>
    <property type="match status" value="1"/>
</dbReference>
<dbReference type="PANTHER" id="PTHR30579">
    <property type="entry name" value="TRANSCRIPTIONAL REGULATOR"/>
    <property type="match status" value="1"/>
</dbReference>
<keyword evidence="3" id="KW-0238">DNA-binding</keyword>